<accession>A0A8W8MK40</accession>
<dbReference type="EnsemblMetazoa" id="G338.12">
    <property type="protein sequence ID" value="G338.12:cds"/>
    <property type="gene ID" value="G338"/>
</dbReference>
<name>A0A8W8MK40_MAGGI</name>
<feature type="region of interest" description="Disordered" evidence="1">
    <location>
        <begin position="116"/>
        <end position="168"/>
    </location>
</feature>
<proteinExistence type="predicted"/>
<feature type="compositionally biased region" description="Low complexity" evidence="1">
    <location>
        <begin position="144"/>
        <end position="168"/>
    </location>
</feature>
<dbReference type="Proteomes" id="UP000005408">
    <property type="component" value="Unassembled WGS sequence"/>
</dbReference>
<organism evidence="3 4">
    <name type="scientific">Magallana gigas</name>
    <name type="common">Pacific oyster</name>
    <name type="synonym">Crassostrea gigas</name>
    <dbReference type="NCBI Taxonomy" id="29159"/>
    <lineage>
        <taxon>Eukaryota</taxon>
        <taxon>Metazoa</taxon>
        <taxon>Spiralia</taxon>
        <taxon>Lophotrochozoa</taxon>
        <taxon>Mollusca</taxon>
        <taxon>Bivalvia</taxon>
        <taxon>Autobranchia</taxon>
        <taxon>Pteriomorphia</taxon>
        <taxon>Ostreida</taxon>
        <taxon>Ostreoidea</taxon>
        <taxon>Ostreidae</taxon>
        <taxon>Magallana</taxon>
    </lineage>
</organism>
<keyword evidence="2" id="KW-0812">Transmembrane</keyword>
<reference evidence="3" key="1">
    <citation type="submission" date="2022-08" db="UniProtKB">
        <authorList>
            <consortium name="EnsemblMetazoa"/>
        </authorList>
    </citation>
    <scope>IDENTIFICATION</scope>
    <source>
        <strain evidence="3">05x7-T-G4-1.051#20</strain>
    </source>
</reference>
<keyword evidence="4" id="KW-1185">Reference proteome</keyword>
<protein>
    <recommendedName>
        <fullName evidence="5">EGF-like domain-containing protein</fullName>
    </recommendedName>
</protein>
<sequence length="168" mass="18351">PNEVCRDTSEYYRCDCKEGFTRQEGGNCTENNRKVNIQADDNTGLIVGSTVGAGAFILIIVAVVLIIFCRKNEKECLRHEANPYRQNPVVVMPVHPAPVFTNRTFASSRSSSLSLAGSDMELSPTETDLLPSFWPDEPLNISDSSENGSTEGGRSSSSGFDVNSDSYF</sequence>
<feature type="transmembrane region" description="Helical" evidence="2">
    <location>
        <begin position="45"/>
        <end position="68"/>
    </location>
</feature>
<evidence type="ECO:0000313" key="4">
    <source>
        <dbReference type="Proteomes" id="UP000005408"/>
    </source>
</evidence>
<evidence type="ECO:0000256" key="2">
    <source>
        <dbReference type="SAM" id="Phobius"/>
    </source>
</evidence>
<keyword evidence="2" id="KW-1133">Transmembrane helix</keyword>
<dbReference type="AlphaFoldDB" id="A0A8W8MK40"/>
<keyword evidence="2" id="KW-0472">Membrane</keyword>
<evidence type="ECO:0000313" key="3">
    <source>
        <dbReference type="EnsemblMetazoa" id="G338.12:cds"/>
    </source>
</evidence>
<evidence type="ECO:0008006" key="5">
    <source>
        <dbReference type="Google" id="ProtNLM"/>
    </source>
</evidence>
<evidence type="ECO:0000256" key="1">
    <source>
        <dbReference type="SAM" id="MobiDB-lite"/>
    </source>
</evidence>